<sequence>MSHKHEQLLKTVFHDPISGNIHWREVESLLGHLGAELEPLSGARIRVRLNGAEGILHRPHHSNVLDAHGVKQLREFLGHAGATPSMYAAGREAGRKD</sequence>
<proteinExistence type="predicted"/>
<dbReference type="RefSeq" id="WP_183969652.1">
    <property type="nucleotide sequence ID" value="NZ_BAABEW010000024.1"/>
</dbReference>
<dbReference type="EMBL" id="JACHGB010000006">
    <property type="protein sequence ID" value="MBB5273256.1"/>
    <property type="molecule type" value="Genomic_DNA"/>
</dbReference>
<dbReference type="Proteomes" id="UP000532440">
    <property type="component" value="Unassembled WGS sequence"/>
</dbReference>
<keyword evidence="2" id="KW-1185">Reference proteome</keyword>
<comment type="caution">
    <text evidence="1">The sequence shown here is derived from an EMBL/GenBank/DDBJ whole genome shotgun (WGS) entry which is preliminary data.</text>
</comment>
<reference evidence="1 2" key="1">
    <citation type="submission" date="2020-08" db="EMBL/GenBank/DDBJ databases">
        <title>Genomic Encyclopedia of Type Strains, Phase IV (KMG-IV): sequencing the most valuable type-strain genomes for metagenomic binning, comparative biology and taxonomic classification.</title>
        <authorList>
            <person name="Goeker M."/>
        </authorList>
    </citation>
    <scope>NUCLEOTIDE SEQUENCE [LARGE SCALE GENOMIC DNA]</scope>
    <source>
        <strain evidence="1 2">DSM 29781</strain>
    </source>
</reference>
<evidence type="ECO:0000313" key="1">
    <source>
        <dbReference type="EMBL" id="MBB5273256.1"/>
    </source>
</evidence>
<evidence type="ECO:0000313" key="2">
    <source>
        <dbReference type="Proteomes" id="UP000532440"/>
    </source>
</evidence>
<accession>A0A7W8HJK7</accession>
<evidence type="ECO:0008006" key="3">
    <source>
        <dbReference type="Google" id="ProtNLM"/>
    </source>
</evidence>
<gene>
    <name evidence="1" type="ORF">HNQ70_003284</name>
</gene>
<dbReference type="AlphaFoldDB" id="A0A7W8HJK7"/>
<name>A0A7W8HJK7_9BURK</name>
<organism evidence="1 2">
    <name type="scientific">Quisquiliibacterium transsilvanicum</name>
    <dbReference type="NCBI Taxonomy" id="1549638"/>
    <lineage>
        <taxon>Bacteria</taxon>
        <taxon>Pseudomonadati</taxon>
        <taxon>Pseudomonadota</taxon>
        <taxon>Betaproteobacteria</taxon>
        <taxon>Burkholderiales</taxon>
        <taxon>Burkholderiaceae</taxon>
        <taxon>Quisquiliibacterium</taxon>
    </lineage>
</organism>
<protein>
    <recommendedName>
        <fullName evidence="3">Type II toxin-antitoxin system HicA family toxin</fullName>
    </recommendedName>
</protein>